<name>A0A128A4P6_9ARCH</name>
<dbReference type="Proteomes" id="UP000196239">
    <property type="component" value="Chromosome 1"/>
</dbReference>
<evidence type="ECO:0000313" key="1">
    <source>
        <dbReference type="EMBL" id="CUR52297.1"/>
    </source>
</evidence>
<accession>A0A128A4P6</accession>
<dbReference type="EMBL" id="LN890280">
    <property type="protein sequence ID" value="CUR52297.1"/>
    <property type="molecule type" value="Genomic_DNA"/>
</dbReference>
<dbReference type="AlphaFoldDB" id="A0A128A4P6"/>
<organism evidence="1 2">
    <name type="scientific">Nitrosotalea devaniterrae</name>
    <dbReference type="NCBI Taxonomy" id="1078905"/>
    <lineage>
        <taxon>Archaea</taxon>
        <taxon>Nitrososphaerota</taxon>
        <taxon>Nitrososphaeria</taxon>
        <taxon>Nitrosotaleales</taxon>
        <taxon>Nitrosotaleaceae</taxon>
        <taxon>Nitrosotalea</taxon>
    </lineage>
</organism>
<dbReference type="CDD" id="cd06464">
    <property type="entry name" value="ACD_sHsps-like"/>
    <property type="match status" value="1"/>
</dbReference>
<dbReference type="KEGG" id="ndv:NDEV_1532"/>
<protein>
    <recommendedName>
        <fullName evidence="3">ArsA HSP20-like domain-containing protein</fullName>
    </recommendedName>
</protein>
<reference evidence="2" key="1">
    <citation type="submission" date="2015-10" db="EMBL/GenBank/DDBJ databases">
        <authorList>
            <person name="Lehtovirta-Morley L.E."/>
            <person name="Vieille C."/>
        </authorList>
    </citation>
    <scope>NUCLEOTIDE SEQUENCE [LARGE SCALE GENOMIC DNA]</scope>
</reference>
<proteinExistence type="predicted"/>
<evidence type="ECO:0000313" key="2">
    <source>
        <dbReference type="Proteomes" id="UP000196239"/>
    </source>
</evidence>
<evidence type="ECO:0008006" key="3">
    <source>
        <dbReference type="Google" id="ProtNLM"/>
    </source>
</evidence>
<gene>
    <name evidence="1" type="ORF">NDEV_1532</name>
</gene>
<dbReference type="InterPro" id="IPR008978">
    <property type="entry name" value="HSP20-like_chaperone"/>
</dbReference>
<dbReference type="SUPFAM" id="SSF49764">
    <property type="entry name" value="HSP20-like chaperones"/>
    <property type="match status" value="1"/>
</dbReference>
<keyword evidence="2" id="KW-1185">Reference proteome</keyword>
<dbReference type="Gene3D" id="2.60.40.790">
    <property type="match status" value="1"/>
</dbReference>
<sequence>MGEIDDMVKDLDDLIAGLLNVTSKKNVTNKKRPLTPSLINISFNVMSHPLDETISDMAQQKLYPHHEKEDPLLDVIETEDQMRVIATLPGIKNEDVWFTVRNDTLTIEILTNGQILRKDITCNTKPERISIKSSKVNNSVLELVFDKK</sequence>